<sequence>MMMVQKGKALKKSGKCKAKVVKAVVTVTKLMEQVKPHVATTLHSKKEKEKLENRHFCHAPGHWFGNCKLYLEDLKKKKSSATTASGSYRK</sequence>
<proteinExistence type="predicted"/>
<dbReference type="EMBL" id="JBBNAG010000009">
    <property type="protein sequence ID" value="KAK9105131.1"/>
    <property type="molecule type" value="Genomic_DNA"/>
</dbReference>
<dbReference type="Proteomes" id="UP001419268">
    <property type="component" value="Unassembled WGS sequence"/>
</dbReference>
<accession>A0AAP0F5I5</accession>
<protein>
    <submittedName>
        <fullName evidence="1">Uncharacterized protein</fullName>
    </submittedName>
</protein>
<gene>
    <name evidence="1" type="ORF">Scep_021975</name>
</gene>
<organism evidence="1 2">
    <name type="scientific">Stephania cephalantha</name>
    <dbReference type="NCBI Taxonomy" id="152367"/>
    <lineage>
        <taxon>Eukaryota</taxon>
        <taxon>Viridiplantae</taxon>
        <taxon>Streptophyta</taxon>
        <taxon>Embryophyta</taxon>
        <taxon>Tracheophyta</taxon>
        <taxon>Spermatophyta</taxon>
        <taxon>Magnoliopsida</taxon>
        <taxon>Ranunculales</taxon>
        <taxon>Menispermaceae</taxon>
        <taxon>Menispermoideae</taxon>
        <taxon>Cissampelideae</taxon>
        <taxon>Stephania</taxon>
    </lineage>
</organism>
<name>A0AAP0F5I5_9MAGN</name>
<evidence type="ECO:0000313" key="2">
    <source>
        <dbReference type="Proteomes" id="UP001419268"/>
    </source>
</evidence>
<comment type="caution">
    <text evidence="1">The sequence shown here is derived from an EMBL/GenBank/DDBJ whole genome shotgun (WGS) entry which is preliminary data.</text>
</comment>
<reference evidence="1 2" key="1">
    <citation type="submission" date="2024-01" db="EMBL/GenBank/DDBJ databases">
        <title>Genome assemblies of Stephania.</title>
        <authorList>
            <person name="Yang L."/>
        </authorList>
    </citation>
    <scope>NUCLEOTIDE SEQUENCE [LARGE SCALE GENOMIC DNA]</scope>
    <source>
        <strain evidence="1">JXDWG</strain>
        <tissue evidence="1">Leaf</tissue>
    </source>
</reference>
<evidence type="ECO:0000313" key="1">
    <source>
        <dbReference type="EMBL" id="KAK9105131.1"/>
    </source>
</evidence>
<keyword evidence="2" id="KW-1185">Reference proteome</keyword>
<dbReference type="AlphaFoldDB" id="A0AAP0F5I5"/>